<sequence>MFQQVTRCFMCHKSLEPVNYLFLLCPAAKDLWNMFISLIGINWTLPEDVKEAVESWRLNEVDNSIKKTWQMTPRCIFWCILEGKECQIWSNLSPVNDIIHLLDFISSLTMV</sequence>
<accession>A0A9J5VZN6</accession>
<name>A0A9J5VZN6_SOLCO</name>
<dbReference type="OrthoDB" id="1210636at2759"/>
<dbReference type="AlphaFoldDB" id="A0A9J5VZN6"/>
<evidence type="ECO:0000313" key="1">
    <source>
        <dbReference type="EMBL" id="KAG5568669.1"/>
    </source>
</evidence>
<dbReference type="Proteomes" id="UP000824120">
    <property type="component" value="Unassembled WGS sequence"/>
</dbReference>
<proteinExistence type="predicted"/>
<comment type="caution">
    <text evidence="1">The sequence shown here is derived from an EMBL/GenBank/DDBJ whole genome shotgun (WGS) entry which is preliminary data.</text>
</comment>
<keyword evidence="2" id="KW-1185">Reference proteome</keyword>
<organism evidence="1 2">
    <name type="scientific">Solanum commersonii</name>
    <name type="common">Commerson's wild potato</name>
    <name type="synonym">Commerson's nightshade</name>
    <dbReference type="NCBI Taxonomy" id="4109"/>
    <lineage>
        <taxon>Eukaryota</taxon>
        <taxon>Viridiplantae</taxon>
        <taxon>Streptophyta</taxon>
        <taxon>Embryophyta</taxon>
        <taxon>Tracheophyta</taxon>
        <taxon>Spermatophyta</taxon>
        <taxon>Magnoliopsida</taxon>
        <taxon>eudicotyledons</taxon>
        <taxon>Gunneridae</taxon>
        <taxon>Pentapetalae</taxon>
        <taxon>asterids</taxon>
        <taxon>lamiids</taxon>
        <taxon>Solanales</taxon>
        <taxon>Solanaceae</taxon>
        <taxon>Solanoideae</taxon>
        <taxon>Solaneae</taxon>
        <taxon>Solanum</taxon>
    </lineage>
</organism>
<gene>
    <name evidence="1" type="ORF">H5410_064326</name>
</gene>
<protein>
    <recommendedName>
        <fullName evidence="3">Reverse transcriptase zinc-binding domain-containing protein</fullName>
    </recommendedName>
</protein>
<evidence type="ECO:0000313" key="2">
    <source>
        <dbReference type="Proteomes" id="UP000824120"/>
    </source>
</evidence>
<reference evidence="1" key="1">
    <citation type="submission" date="2020-09" db="EMBL/GenBank/DDBJ databases">
        <title>De no assembly of potato wild relative species, Solanum commersonii.</title>
        <authorList>
            <person name="Cho K."/>
        </authorList>
    </citation>
    <scope>NUCLEOTIDE SEQUENCE</scope>
    <source>
        <strain evidence="1">LZ3.2</strain>
        <tissue evidence="1">Leaf</tissue>
    </source>
</reference>
<dbReference type="EMBL" id="JACXVP010000071">
    <property type="protein sequence ID" value="KAG5568669.1"/>
    <property type="molecule type" value="Genomic_DNA"/>
</dbReference>
<evidence type="ECO:0008006" key="3">
    <source>
        <dbReference type="Google" id="ProtNLM"/>
    </source>
</evidence>